<dbReference type="PROSITE" id="PS50843">
    <property type="entry name" value="EXPANSIN_CBD"/>
    <property type="match status" value="1"/>
</dbReference>
<dbReference type="InterPro" id="IPR036749">
    <property type="entry name" value="Expansin_CBD_sf"/>
</dbReference>
<dbReference type="SUPFAM" id="SSF49590">
    <property type="entry name" value="PHL pollen allergen"/>
    <property type="match status" value="1"/>
</dbReference>
<dbReference type="SUPFAM" id="SSF50685">
    <property type="entry name" value="Barwin-like endoglucanases"/>
    <property type="match status" value="1"/>
</dbReference>
<dbReference type="InterPro" id="IPR009009">
    <property type="entry name" value="RlpA-like_DPBB"/>
</dbReference>
<organism evidence="4 5">
    <name type="scientific">Saponaria officinalis</name>
    <name type="common">Common soapwort</name>
    <name type="synonym">Lychnis saponaria</name>
    <dbReference type="NCBI Taxonomy" id="3572"/>
    <lineage>
        <taxon>Eukaryota</taxon>
        <taxon>Viridiplantae</taxon>
        <taxon>Streptophyta</taxon>
        <taxon>Embryophyta</taxon>
        <taxon>Tracheophyta</taxon>
        <taxon>Spermatophyta</taxon>
        <taxon>Magnoliopsida</taxon>
        <taxon>eudicotyledons</taxon>
        <taxon>Gunneridae</taxon>
        <taxon>Pentapetalae</taxon>
        <taxon>Caryophyllales</taxon>
        <taxon>Caryophyllaceae</taxon>
        <taxon>Caryophylleae</taxon>
        <taxon>Saponaria</taxon>
    </lineage>
</organism>
<dbReference type="Gene3D" id="2.40.40.10">
    <property type="entry name" value="RlpA-like domain"/>
    <property type="match status" value="1"/>
</dbReference>
<dbReference type="Gene3D" id="2.60.40.760">
    <property type="entry name" value="Expansin, cellulose-binding-like domain"/>
    <property type="match status" value="1"/>
</dbReference>
<dbReference type="PANTHER" id="PTHR31692">
    <property type="entry name" value="EXPANSIN-B3"/>
    <property type="match status" value="1"/>
</dbReference>
<proteinExistence type="inferred from homology"/>
<dbReference type="Proteomes" id="UP001443914">
    <property type="component" value="Unassembled WGS sequence"/>
</dbReference>
<dbReference type="Pfam" id="PF01357">
    <property type="entry name" value="Expansin_C"/>
    <property type="match status" value="1"/>
</dbReference>
<gene>
    <name evidence="4" type="ORF">RND81_11G146700</name>
</gene>
<dbReference type="GO" id="GO:0005576">
    <property type="term" value="C:extracellular region"/>
    <property type="evidence" value="ECO:0007669"/>
    <property type="project" value="InterPro"/>
</dbReference>
<accession>A0AAW1HMI4</accession>
<evidence type="ECO:0008006" key="6">
    <source>
        <dbReference type="Google" id="ProtNLM"/>
    </source>
</evidence>
<protein>
    <recommendedName>
        <fullName evidence="6">Expansin-like A2</fullName>
    </recommendedName>
</protein>
<dbReference type="GO" id="GO:0009506">
    <property type="term" value="C:plasmodesma"/>
    <property type="evidence" value="ECO:0007669"/>
    <property type="project" value="TreeGrafter"/>
</dbReference>
<comment type="similarity">
    <text evidence="1">Belongs to the expansin family.</text>
</comment>
<feature type="domain" description="Expansin-like EG45" evidence="2">
    <location>
        <begin position="60"/>
        <end position="166"/>
    </location>
</feature>
<dbReference type="PANTHER" id="PTHR31692:SF4">
    <property type="entry name" value="EXPANSIN-LIKE A1-RELATED"/>
    <property type="match status" value="1"/>
</dbReference>
<dbReference type="GO" id="GO:0009653">
    <property type="term" value="P:anatomical structure morphogenesis"/>
    <property type="evidence" value="ECO:0007669"/>
    <property type="project" value="UniProtKB-ARBA"/>
</dbReference>
<evidence type="ECO:0000313" key="5">
    <source>
        <dbReference type="Proteomes" id="UP001443914"/>
    </source>
</evidence>
<dbReference type="PRINTS" id="PR01225">
    <property type="entry name" value="EXPANSNFAMLY"/>
</dbReference>
<dbReference type="GO" id="GO:0009505">
    <property type="term" value="C:plant-type cell wall"/>
    <property type="evidence" value="ECO:0007669"/>
    <property type="project" value="TreeGrafter"/>
</dbReference>
<reference evidence="4" key="1">
    <citation type="submission" date="2024-03" db="EMBL/GenBank/DDBJ databases">
        <title>WGS assembly of Saponaria officinalis var. Norfolk2.</title>
        <authorList>
            <person name="Jenkins J."/>
            <person name="Shu S."/>
            <person name="Grimwood J."/>
            <person name="Barry K."/>
            <person name="Goodstein D."/>
            <person name="Schmutz J."/>
            <person name="Leebens-Mack J."/>
            <person name="Osbourn A."/>
        </authorList>
    </citation>
    <scope>NUCLEOTIDE SEQUENCE [LARGE SCALE GENOMIC DNA]</scope>
    <source>
        <strain evidence="4">JIC</strain>
    </source>
</reference>
<evidence type="ECO:0000259" key="2">
    <source>
        <dbReference type="PROSITE" id="PS50842"/>
    </source>
</evidence>
<evidence type="ECO:0000259" key="3">
    <source>
        <dbReference type="PROSITE" id="PS50843"/>
    </source>
</evidence>
<name>A0AAW1HMI4_SAPOF</name>
<dbReference type="AlphaFoldDB" id="A0AAW1HMI4"/>
<dbReference type="InterPro" id="IPR007117">
    <property type="entry name" value="Expansin_CBD"/>
</dbReference>
<dbReference type="EMBL" id="JBDFQZ010000011">
    <property type="protein sequence ID" value="KAK9677491.1"/>
    <property type="molecule type" value="Genomic_DNA"/>
</dbReference>
<evidence type="ECO:0000313" key="4">
    <source>
        <dbReference type="EMBL" id="KAK9677491.1"/>
    </source>
</evidence>
<sequence>MHPKPCSSLYTSSQKFKIKKMRFFVYFIFLLLSTYATAQLCDQCDTSKAAFFARSSGLSSGACGYGAFALNLYRGHVAAARQNIYLNGQGCGACYQIRCENSAVCSKTGTNIVVTDFHNAKNNFTDFVLSSRAYRAMALPGKDKQLLGLGIVDVEYKRLPCVYRGQNLAIRVEEFSKPPNYLAIKILYQGGQTKIVGAEVAGVDVPSNWVSMRHNYGAVWDTSAAPKGALQFRFIIYSGYEAQYFYTNQVLPAKWKPGVVYDSTVQIDNVAIEKCKACKGFKL</sequence>
<dbReference type="InterPro" id="IPR007112">
    <property type="entry name" value="Expansin/allergen_DPBB_dom"/>
</dbReference>
<keyword evidence="5" id="KW-1185">Reference proteome</keyword>
<dbReference type="PROSITE" id="PS50842">
    <property type="entry name" value="EXPANSIN_EG45"/>
    <property type="match status" value="1"/>
</dbReference>
<comment type="caution">
    <text evidence="4">The sequence shown here is derived from an EMBL/GenBank/DDBJ whole genome shotgun (WGS) entry which is preliminary data.</text>
</comment>
<evidence type="ECO:0000256" key="1">
    <source>
        <dbReference type="RuleBase" id="RU003460"/>
    </source>
</evidence>
<feature type="domain" description="Expansin-like CBD" evidence="3">
    <location>
        <begin position="180"/>
        <end position="263"/>
    </location>
</feature>
<dbReference type="Pfam" id="PF03330">
    <property type="entry name" value="DPBB_1"/>
    <property type="match status" value="1"/>
</dbReference>
<dbReference type="InterPro" id="IPR007118">
    <property type="entry name" value="Expan_Lol_pI"/>
</dbReference>
<dbReference type="InterPro" id="IPR036908">
    <property type="entry name" value="RlpA-like_sf"/>
</dbReference>